<dbReference type="Pfam" id="PF07679">
    <property type="entry name" value="I-set"/>
    <property type="match status" value="1"/>
</dbReference>
<dbReference type="Gene3D" id="2.60.40.10">
    <property type="entry name" value="Immunoglobulins"/>
    <property type="match status" value="5"/>
</dbReference>
<proteinExistence type="predicted"/>
<feature type="transmembrane region" description="Helical" evidence="5">
    <location>
        <begin position="511"/>
        <end position="533"/>
    </location>
</feature>
<dbReference type="AlphaFoldDB" id="A0A2I4CLB9"/>
<dbReference type="PROSITE" id="PS50835">
    <property type="entry name" value="IG_LIKE"/>
    <property type="match status" value="4"/>
</dbReference>
<dbReference type="InParanoid" id="A0A2I4CLB9"/>
<reference evidence="9" key="1">
    <citation type="submission" date="2025-08" db="UniProtKB">
        <authorList>
            <consortium name="RefSeq"/>
        </authorList>
    </citation>
    <scope>IDENTIFICATION</scope>
    <source>
        <strain evidence="9">Quisiro</strain>
        <tissue evidence="9">Liver</tissue>
    </source>
</reference>
<keyword evidence="5" id="KW-1133">Transmembrane helix</keyword>
<dbReference type="RefSeq" id="XP_013880784.1">
    <property type="nucleotide sequence ID" value="XM_014025330.1"/>
</dbReference>
<evidence type="ECO:0000313" key="8">
    <source>
        <dbReference type="Proteomes" id="UP000192220"/>
    </source>
</evidence>
<dbReference type="FunCoup" id="A0A2I4CLB9">
    <property type="interactions" value="249"/>
</dbReference>
<dbReference type="SMART" id="SM00409">
    <property type="entry name" value="IG"/>
    <property type="match status" value="5"/>
</dbReference>
<dbReference type="InterPro" id="IPR013783">
    <property type="entry name" value="Ig-like_fold"/>
</dbReference>
<keyword evidence="1 6" id="KW-0732">Signal</keyword>
<gene>
    <name evidence="9" type="primary">LOC106529820</name>
</gene>
<dbReference type="InterPro" id="IPR036179">
    <property type="entry name" value="Ig-like_dom_sf"/>
</dbReference>
<dbReference type="CDD" id="cd00096">
    <property type="entry name" value="Ig"/>
    <property type="match status" value="1"/>
</dbReference>
<evidence type="ECO:0000313" key="9">
    <source>
        <dbReference type="RefSeq" id="XP_013880784.1"/>
    </source>
</evidence>
<evidence type="ECO:0000256" key="4">
    <source>
        <dbReference type="ARBA" id="ARBA00023319"/>
    </source>
</evidence>
<feature type="signal peptide" evidence="6">
    <location>
        <begin position="1"/>
        <end position="21"/>
    </location>
</feature>
<evidence type="ECO:0000256" key="1">
    <source>
        <dbReference type="ARBA" id="ARBA00022729"/>
    </source>
</evidence>
<feature type="domain" description="Ig-like" evidence="7">
    <location>
        <begin position="419"/>
        <end position="499"/>
    </location>
</feature>
<dbReference type="InterPro" id="IPR013106">
    <property type="entry name" value="Ig_V-set"/>
</dbReference>
<keyword evidence="5" id="KW-0812">Transmembrane</keyword>
<keyword evidence="8" id="KW-1185">Reference proteome</keyword>
<dbReference type="PANTHER" id="PTHR44337:SF17">
    <property type="entry name" value="CARCINOEMBRYONIC ANTIGEN-RELATED CELL ADHESION MOLECULE 5 ISOFORM X1"/>
    <property type="match status" value="1"/>
</dbReference>
<dbReference type="PANTHER" id="PTHR44337">
    <property type="entry name" value="CARCINOEMBRYONIC ANTIGEN-RELATED CELL ADHESION MOLECULE 8"/>
    <property type="match status" value="1"/>
</dbReference>
<dbReference type="InterPro" id="IPR013098">
    <property type="entry name" value="Ig_I-set"/>
</dbReference>
<dbReference type="InterPro" id="IPR052598">
    <property type="entry name" value="IgSF_CEA-related"/>
</dbReference>
<dbReference type="SMART" id="SM00408">
    <property type="entry name" value="IGc2"/>
    <property type="match status" value="4"/>
</dbReference>
<dbReference type="SUPFAM" id="SSF48726">
    <property type="entry name" value="Immunoglobulin"/>
    <property type="match status" value="4"/>
</dbReference>
<evidence type="ECO:0000256" key="5">
    <source>
        <dbReference type="SAM" id="Phobius"/>
    </source>
</evidence>
<dbReference type="OrthoDB" id="6353782at2759"/>
<keyword evidence="3" id="KW-0325">Glycoprotein</keyword>
<keyword evidence="5" id="KW-0472">Membrane</keyword>
<feature type="domain" description="Ig-like" evidence="7">
    <location>
        <begin position="232"/>
        <end position="314"/>
    </location>
</feature>
<keyword evidence="4" id="KW-0393">Immunoglobulin domain</keyword>
<protein>
    <submittedName>
        <fullName evidence="9">Hemicentin-1 isoform X1</fullName>
    </submittedName>
</protein>
<dbReference type="InterPro" id="IPR007110">
    <property type="entry name" value="Ig-like_dom"/>
</dbReference>
<dbReference type="Pfam" id="PF07686">
    <property type="entry name" value="V-set"/>
    <property type="match status" value="1"/>
</dbReference>
<evidence type="ECO:0000259" key="7">
    <source>
        <dbReference type="PROSITE" id="PS50835"/>
    </source>
</evidence>
<feature type="domain" description="Ig-like" evidence="7">
    <location>
        <begin position="129"/>
        <end position="227"/>
    </location>
</feature>
<dbReference type="InterPro" id="IPR003599">
    <property type="entry name" value="Ig_sub"/>
</dbReference>
<feature type="chain" id="PRO_5014111702" evidence="6">
    <location>
        <begin position="22"/>
        <end position="561"/>
    </location>
</feature>
<dbReference type="Proteomes" id="UP000192220">
    <property type="component" value="Unplaced"/>
</dbReference>
<dbReference type="KEGG" id="alim:106529820"/>
<evidence type="ECO:0000256" key="3">
    <source>
        <dbReference type="ARBA" id="ARBA00023180"/>
    </source>
</evidence>
<evidence type="ECO:0000256" key="2">
    <source>
        <dbReference type="ARBA" id="ARBA00023157"/>
    </source>
</evidence>
<organism evidence="8 9">
    <name type="scientific">Austrofundulus limnaeus</name>
    <name type="common">Annual killifish</name>
    <dbReference type="NCBI Taxonomy" id="52670"/>
    <lineage>
        <taxon>Eukaryota</taxon>
        <taxon>Metazoa</taxon>
        <taxon>Chordata</taxon>
        <taxon>Craniata</taxon>
        <taxon>Vertebrata</taxon>
        <taxon>Euteleostomi</taxon>
        <taxon>Actinopterygii</taxon>
        <taxon>Neopterygii</taxon>
        <taxon>Teleostei</taxon>
        <taxon>Neoteleostei</taxon>
        <taxon>Acanthomorphata</taxon>
        <taxon>Ovalentaria</taxon>
        <taxon>Atherinomorphae</taxon>
        <taxon>Cyprinodontiformes</taxon>
        <taxon>Rivulidae</taxon>
        <taxon>Austrofundulus</taxon>
    </lineage>
</organism>
<dbReference type="GeneID" id="106529820"/>
<keyword evidence="2" id="KW-1015">Disulfide bond</keyword>
<dbReference type="STRING" id="52670.A0A2I4CLB9"/>
<sequence>MDLLSLNSLLFFLFLLGFCAGNSVLPPGPMDVVLGKNLTIKITVTKNPGDIVIWNFNDGKNQNNIATLRPDNTVNVGDAYKTRGVSVDPNTGSLTVTSLKKEDSGDYSVTLLQSAATVTGDVLVRVLVPVSNVVIKSDLFEAIEYNSTVVLTCSSSGSYLTFTWTNGTTPIVSDGKRLTVVDTPPSTDGGSSKLTITGVLRSDLVGPITCTAKNTMEQATSPPFNLTVYYGPDDVTISPLKPSDYITSSSDFNLTCAAPSSSPPATFTWYHNKDEIKASGPVLTLKTIEAQGFGKNYADYTCRAQNAKTLRAVASPAVRFSVMEPISDAKISGPTGILIAGNSSANVSCQATSGNVTQISWIKDGTPLSENSRIMFSSDKSSLFISVLQKEDNGNYVCKLRNSVSEKEASYKMAVSFGPEPFKVEGKDEVKISTEVVLICSPPSTPPANITWKLNGTLLNVKTNKLVIENALYKDSGTYTCEAFNPVTGKTTTSTHTLSVKEEIIEGLSDGAIAGIVIACLVAVGACLALFFYCRQKVPVRPSAKQAISCCVTWCHHEEII</sequence>
<evidence type="ECO:0000256" key="6">
    <source>
        <dbReference type="SAM" id="SignalP"/>
    </source>
</evidence>
<feature type="domain" description="Ig-like" evidence="7">
    <location>
        <begin position="316"/>
        <end position="416"/>
    </location>
</feature>
<dbReference type="Pfam" id="PF13895">
    <property type="entry name" value="Ig_2"/>
    <property type="match status" value="2"/>
</dbReference>
<dbReference type="InterPro" id="IPR003598">
    <property type="entry name" value="Ig_sub2"/>
</dbReference>
<name>A0A2I4CLB9_AUSLI</name>
<accession>A0A2I4CLB9</accession>